<dbReference type="PANTHER" id="PTHR46623">
    <property type="entry name" value="CARBOXYMETHYLENEBUTENOLIDASE-RELATED"/>
    <property type="match status" value="1"/>
</dbReference>
<feature type="domain" description="Dienelactone hydrolase" evidence="1">
    <location>
        <begin position="1"/>
        <end position="166"/>
    </location>
</feature>
<dbReference type="InterPro" id="IPR002925">
    <property type="entry name" value="Dienelactn_hydro"/>
</dbReference>
<organism evidence="2 3">
    <name type="scientific">Demequina lutea</name>
    <dbReference type="NCBI Taxonomy" id="431489"/>
    <lineage>
        <taxon>Bacteria</taxon>
        <taxon>Bacillati</taxon>
        <taxon>Actinomycetota</taxon>
        <taxon>Actinomycetes</taxon>
        <taxon>Micrococcales</taxon>
        <taxon>Demequinaceae</taxon>
        <taxon>Demequina</taxon>
    </lineage>
</organism>
<dbReference type="Proteomes" id="UP000547973">
    <property type="component" value="Unassembled WGS sequence"/>
</dbReference>
<sequence>MAERIRAAGHEVHTPDMYSGVVFGRLDEGLAFASRIGHDAIEEVARRAARQHPHADTAMGFSLGAFPAQLLAQEWKRIHNLVLVAGGLPPRDLGGDWRFDVRLSVHVADPDDWIPTGSLETLLHHARGPHVHRYPGIGHMFVDPSSPDYDADSADLFEERLLAWLDEGDLTHSHP</sequence>
<keyword evidence="3" id="KW-1185">Reference proteome</keyword>
<dbReference type="InterPro" id="IPR029058">
    <property type="entry name" value="AB_hydrolase_fold"/>
</dbReference>
<dbReference type="Pfam" id="PF01738">
    <property type="entry name" value="DLH"/>
    <property type="match status" value="1"/>
</dbReference>
<dbReference type="Gene3D" id="3.40.50.1820">
    <property type="entry name" value="alpha/beta hydrolase"/>
    <property type="match status" value="1"/>
</dbReference>
<proteinExistence type="predicted"/>
<dbReference type="GO" id="GO:0016787">
    <property type="term" value="F:hydrolase activity"/>
    <property type="evidence" value="ECO:0007669"/>
    <property type="project" value="UniProtKB-KW"/>
</dbReference>
<comment type="caution">
    <text evidence="2">The sequence shown here is derived from an EMBL/GenBank/DDBJ whole genome shotgun (WGS) entry which is preliminary data.</text>
</comment>
<evidence type="ECO:0000313" key="3">
    <source>
        <dbReference type="Proteomes" id="UP000547973"/>
    </source>
</evidence>
<dbReference type="InterPro" id="IPR051049">
    <property type="entry name" value="Dienelactone_hydrolase-like"/>
</dbReference>
<dbReference type="AlphaFoldDB" id="A0A7Y9ZAM7"/>
<accession>A0A7Y9ZAM7</accession>
<evidence type="ECO:0000259" key="1">
    <source>
        <dbReference type="Pfam" id="PF01738"/>
    </source>
</evidence>
<name>A0A7Y9ZAM7_9MICO</name>
<gene>
    <name evidence="2" type="ORF">BKA03_002021</name>
</gene>
<evidence type="ECO:0000313" key="2">
    <source>
        <dbReference type="EMBL" id="NYI41902.1"/>
    </source>
</evidence>
<dbReference type="EMBL" id="JACBZO010000001">
    <property type="protein sequence ID" value="NYI41902.1"/>
    <property type="molecule type" value="Genomic_DNA"/>
</dbReference>
<protein>
    <submittedName>
        <fullName evidence="2">Dienelactone hydrolase</fullName>
    </submittedName>
</protein>
<dbReference type="PANTHER" id="PTHR46623:SF6">
    <property type="entry name" value="ALPHA_BETA-HYDROLASES SUPERFAMILY PROTEIN"/>
    <property type="match status" value="1"/>
</dbReference>
<dbReference type="SUPFAM" id="SSF53474">
    <property type="entry name" value="alpha/beta-Hydrolases"/>
    <property type="match status" value="1"/>
</dbReference>
<keyword evidence="2" id="KW-0378">Hydrolase</keyword>
<reference evidence="2 3" key="1">
    <citation type="submission" date="2020-07" db="EMBL/GenBank/DDBJ databases">
        <title>Sequencing the genomes of 1000 actinobacteria strains.</title>
        <authorList>
            <person name="Klenk H.-P."/>
        </authorList>
    </citation>
    <scope>NUCLEOTIDE SEQUENCE [LARGE SCALE GENOMIC DNA]</scope>
    <source>
        <strain evidence="2 3">DSM 19970</strain>
    </source>
</reference>